<protein>
    <recommendedName>
        <fullName evidence="2">SAM domain-containing protein</fullName>
    </recommendedName>
</protein>
<feature type="compositionally biased region" description="Basic and acidic residues" evidence="1">
    <location>
        <begin position="116"/>
        <end position="125"/>
    </location>
</feature>
<dbReference type="InterPro" id="IPR050548">
    <property type="entry name" value="PcG_chromatin_remod_factors"/>
</dbReference>
<dbReference type="PROSITE" id="PS50105">
    <property type="entry name" value="SAM_DOMAIN"/>
    <property type="match status" value="1"/>
</dbReference>
<dbReference type="InterPro" id="IPR001660">
    <property type="entry name" value="SAM"/>
</dbReference>
<feature type="region of interest" description="Disordered" evidence="1">
    <location>
        <begin position="113"/>
        <end position="192"/>
    </location>
</feature>
<dbReference type="SMART" id="SM00454">
    <property type="entry name" value="SAM"/>
    <property type="match status" value="1"/>
</dbReference>
<reference evidence="3" key="2">
    <citation type="submission" date="2025-09" db="UniProtKB">
        <authorList>
            <consortium name="Ensembl"/>
        </authorList>
    </citation>
    <scope>IDENTIFICATION</scope>
</reference>
<name>A0A3Q2P2N6_FUNHE</name>
<dbReference type="GO" id="GO:0042393">
    <property type="term" value="F:histone binding"/>
    <property type="evidence" value="ECO:0007669"/>
    <property type="project" value="TreeGrafter"/>
</dbReference>
<feature type="compositionally biased region" description="Polar residues" evidence="1">
    <location>
        <begin position="181"/>
        <end position="192"/>
    </location>
</feature>
<dbReference type="Ensembl" id="ENSFHET00000006388.1">
    <property type="protein sequence ID" value="ENSFHEP00000005910.1"/>
    <property type="gene ID" value="ENSFHEG00000006896.1"/>
</dbReference>
<dbReference type="Pfam" id="PF21319">
    <property type="entry name" value="zf-FCS_1"/>
    <property type="match status" value="1"/>
</dbReference>
<dbReference type="Proteomes" id="UP000265000">
    <property type="component" value="Unplaced"/>
</dbReference>
<reference evidence="3" key="1">
    <citation type="submission" date="2025-08" db="UniProtKB">
        <authorList>
            <consortium name="Ensembl"/>
        </authorList>
    </citation>
    <scope>IDENTIFICATION</scope>
</reference>
<dbReference type="PANTHER" id="PTHR12247:SF86">
    <property type="entry name" value="POLYHOMEOTIC-LIKE PROTEIN 2"/>
    <property type="match status" value="1"/>
</dbReference>
<dbReference type="STRING" id="8078.ENSFHEP00000005910"/>
<evidence type="ECO:0000259" key="2">
    <source>
        <dbReference type="PROSITE" id="PS50105"/>
    </source>
</evidence>
<dbReference type="GO" id="GO:0045892">
    <property type="term" value="P:negative regulation of DNA-templated transcription"/>
    <property type="evidence" value="ECO:0007669"/>
    <property type="project" value="TreeGrafter"/>
</dbReference>
<feature type="region of interest" description="Disordered" evidence="1">
    <location>
        <begin position="53"/>
        <end position="85"/>
    </location>
</feature>
<organism evidence="3 4">
    <name type="scientific">Fundulus heteroclitus</name>
    <name type="common">Killifish</name>
    <name type="synonym">Mummichog</name>
    <dbReference type="NCBI Taxonomy" id="8078"/>
    <lineage>
        <taxon>Eukaryota</taxon>
        <taxon>Metazoa</taxon>
        <taxon>Chordata</taxon>
        <taxon>Craniata</taxon>
        <taxon>Vertebrata</taxon>
        <taxon>Euteleostomi</taxon>
        <taxon>Actinopterygii</taxon>
        <taxon>Neopterygii</taxon>
        <taxon>Teleostei</taxon>
        <taxon>Neoteleostei</taxon>
        <taxon>Acanthomorphata</taxon>
        <taxon>Ovalentaria</taxon>
        <taxon>Atherinomorphae</taxon>
        <taxon>Cyprinodontiformes</taxon>
        <taxon>Fundulidae</taxon>
        <taxon>Fundulus</taxon>
    </lineage>
</organism>
<dbReference type="Gene3D" id="3.30.60.160">
    <property type="match status" value="1"/>
</dbReference>
<feature type="compositionally biased region" description="Acidic residues" evidence="1">
    <location>
        <begin position="142"/>
        <end position="154"/>
    </location>
</feature>
<accession>A0A3Q2P2N6</accession>
<evidence type="ECO:0000313" key="3">
    <source>
        <dbReference type="Ensembl" id="ENSFHEP00000005910.1"/>
    </source>
</evidence>
<evidence type="ECO:0000256" key="1">
    <source>
        <dbReference type="SAM" id="MobiDB-lite"/>
    </source>
</evidence>
<feature type="compositionally biased region" description="Acidic residues" evidence="1">
    <location>
        <begin position="71"/>
        <end position="82"/>
    </location>
</feature>
<dbReference type="GO" id="GO:0035102">
    <property type="term" value="C:PRC1 complex"/>
    <property type="evidence" value="ECO:0007669"/>
    <property type="project" value="TreeGrafter"/>
</dbReference>
<feature type="domain" description="SAM" evidence="2">
    <location>
        <begin position="194"/>
        <end position="258"/>
    </location>
</feature>
<dbReference type="SUPFAM" id="SSF47769">
    <property type="entry name" value="SAM/Pointed domain"/>
    <property type="match status" value="1"/>
</dbReference>
<feature type="compositionally biased region" description="Polar residues" evidence="1">
    <location>
        <begin position="1"/>
        <end position="16"/>
    </location>
</feature>
<dbReference type="AlphaFoldDB" id="A0A3Q2P2N6"/>
<dbReference type="InterPro" id="IPR038603">
    <property type="entry name" value="Znf_FCS_sf"/>
</dbReference>
<feature type="region of interest" description="Disordered" evidence="1">
    <location>
        <begin position="1"/>
        <end position="24"/>
    </location>
</feature>
<dbReference type="PANTHER" id="PTHR12247">
    <property type="entry name" value="POLYCOMB GROUP PROTEIN"/>
    <property type="match status" value="1"/>
</dbReference>
<dbReference type="Gene3D" id="1.10.150.50">
    <property type="entry name" value="Transcription Factor, Ets-1"/>
    <property type="match status" value="1"/>
</dbReference>
<dbReference type="GeneTree" id="ENSGT00940000154964"/>
<evidence type="ECO:0000313" key="4">
    <source>
        <dbReference type="Proteomes" id="UP000265000"/>
    </source>
</evidence>
<proteinExistence type="predicted"/>
<dbReference type="Pfam" id="PF00536">
    <property type="entry name" value="SAM_1"/>
    <property type="match status" value="1"/>
</dbReference>
<dbReference type="CDD" id="cd09577">
    <property type="entry name" value="SAM_Ph1_2_3"/>
    <property type="match status" value="1"/>
</dbReference>
<dbReference type="InterPro" id="IPR013761">
    <property type="entry name" value="SAM/pointed_sf"/>
</dbReference>
<keyword evidence="4" id="KW-1185">Reference proteome</keyword>
<dbReference type="GO" id="GO:0003682">
    <property type="term" value="F:chromatin binding"/>
    <property type="evidence" value="ECO:0007669"/>
    <property type="project" value="TreeGrafter"/>
</dbReference>
<sequence>TRTGSGPNTGTRTGSGPNMKAWPEGRQVLTHLVEGFVIQEGLQPFPVRASGAKQAALPAADPVKPAAPSTDSEEEDGGDEGDLGNNRTVLHCQFCGKRGHAHNFMRSKRFCSTSCDGKEKPAAEQKDEDEDVEASPHVFGGAEEDDDDGGEEDPAVAMAARMERRAARRARRASAPAVSASTPTTTFRPAPSQWSVEEVTAFIHALPGCGDVAEAFRLQEIDGQALLLLTEDHLMTSMNIKLGPALKICAHINALKNQ</sequence>